<dbReference type="AlphaFoldDB" id="A0A0E9VM93"/>
<sequence>MLRYAEGVGVFYCGVTFTNIFAGTSMCSKHCQVPKNVDSLWKHGL</sequence>
<accession>A0A0E9VM93</accession>
<dbReference type="EMBL" id="GBXM01030244">
    <property type="protein sequence ID" value="JAH78333.1"/>
    <property type="molecule type" value="Transcribed_RNA"/>
</dbReference>
<proteinExistence type="predicted"/>
<reference evidence="1" key="2">
    <citation type="journal article" date="2015" name="Fish Shellfish Immunol.">
        <title>Early steps in the European eel (Anguilla anguilla)-Vibrio vulnificus interaction in the gills: Role of the RtxA13 toxin.</title>
        <authorList>
            <person name="Callol A."/>
            <person name="Pajuelo D."/>
            <person name="Ebbesson L."/>
            <person name="Teles M."/>
            <person name="MacKenzie S."/>
            <person name="Amaro C."/>
        </authorList>
    </citation>
    <scope>NUCLEOTIDE SEQUENCE</scope>
</reference>
<organism evidence="1">
    <name type="scientific">Anguilla anguilla</name>
    <name type="common">European freshwater eel</name>
    <name type="synonym">Muraena anguilla</name>
    <dbReference type="NCBI Taxonomy" id="7936"/>
    <lineage>
        <taxon>Eukaryota</taxon>
        <taxon>Metazoa</taxon>
        <taxon>Chordata</taxon>
        <taxon>Craniata</taxon>
        <taxon>Vertebrata</taxon>
        <taxon>Euteleostomi</taxon>
        <taxon>Actinopterygii</taxon>
        <taxon>Neopterygii</taxon>
        <taxon>Teleostei</taxon>
        <taxon>Anguilliformes</taxon>
        <taxon>Anguillidae</taxon>
        <taxon>Anguilla</taxon>
    </lineage>
</organism>
<protein>
    <submittedName>
        <fullName evidence="1">Uncharacterized protein</fullName>
    </submittedName>
</protein>
<reference evidence="1" key="1">
    <citation type="submission" date="2014-11" db="EMBL/GenBank/DDBJ databases">
        <authorList>
            <person name="Amaro Gonzalez C."/>
        </authorList>
    </citation>
    <scope>NUCLEOTIDE SEQUENCE</scope>
</reference>
<evidence type="ECO:0000313" key="1">
    <source>
        <dbReference type="EMBL" id="JAH78333.1"/>
    </source>
</evidence>
<name>A0A0E9VM93_ANGAN</name>